<comment type="catalytic activity">
    <reaction evidence="40">
        <text>CTP + 2 H2O = CMP + 2 phosphate + 2 H(+)</text>
        <dbReference type="Rhea" id="RHEA:64908"/>
        <dbReference type="ChEBI" id="CHEBI:15377"/>
        <dbReference type="ChEBI" id="CHEBI:15378"/>
        <dbReference type="ChEBI" id="CHEBI:37563"/>
        <dbReference type="ChEBI" id="CHEBI:43474"/>
        <dbReference type="ChEBI" id="CHEBI:60377"/>
    </reaction>
    <physiologicalReaction direction="left-to-right" evidence="40">
        <dbReference type="Rhea" id="RHEA:64909"/>
    </physiologicalReaction>
</comment>
<dbReference type="RefSeq" id="XP_010764785.1">
    <property type="nucleotide sequence ID" value="XM_010766483.1"/>
</dbReference>
<comment type="catalytic activity">
    <reaction evidence="26">
        <text>UTP + H2O = UDP + phosphate + H(+)</text>
        <dbReference type="Rhea" id="RHEA:64900"/>
        <dbReference type="ChEBI" id="CHEBI:15377"/>
        <dbReference type="ChEBI" id="CHEBI:15378"/>
        <dbReference type="ChEBI" id="CHEBI:43474"/>
        <dbReference type="ChEBI" id="CHEBI:46398"/>
        <dbReference type="ChEBI" id="CHEBI:58223"/>
    </reaction>
    <physiologicalReaction direction="left-to-right" evidence="26">
        <dbReference type="Rhea" id="RHEA:64901"/>
    </physiologicalReaction>
</comment>
<comment type="catalytic activity">
    <reaction evidence="27">
        <text>ITP + 2 H2O = IMP + 2 phosphate + 2 H(+)</text>
        <dbReference type="Rhea" id="RHEA:77735"/>
        <dbReference type="ChEBI" id="CHEBI:15377"/>
        <dbReference type="ChEBI" id="CHEBI:15378"/>
        <dbReference type="ChEBI" id="CHEBI:43474"/>
        <dbReference type="ChEBI" id="CHEBI:58053"/>
        <dbReference type="ChEBI" id="CHEBI:61402"/>
    </reaction>
    <physiologicalReaction direction="left-to-right" evidence="27">
        <dbReference type="Rhea" id="RHEA:77736"/>
    </physiologicalReaction>
</comment>
<dbReference type="KEGG" id="ncc:104941388"/>
<evidence type="ECO:0000256" key="7">
    <source>
        <dbReference type="ARBA" id="ARBA00012148"/>
    </source>
</evidence>
<dbReference type="GO" id="GO:0017111">
    <property type="term" value="F:ribonucleoside triphosphate phosphatase activity"/>
    <property type="evidence" value="ECO:0007669"/>
    <property type="project" value="TreeGrafter"/>
</dbReference>
<evidence type="ECO:0000256" key="21">
    <source>
        <dbReference type="ARBA" id="ARBA00042196"/>
    </source>
</evidence>
<name>A0A6I9MTM2_9TELE</name>
<comment type="catalytic activity">
    <reaction evidence="41">
        <text>UDP + H2O = UMP + phosphate + H(+)</text>
        <dbReference type="Rhea" id="RHEA:64876"/>
        <dbReference type="ChEBI" id="CHEBI:15377"/>
        <dbReference type="ChEBI" id="CHEBI:15378"/>
        <dbReference type="ChEBI" id="CHEBI:43474"/>
        <dbReference type="ChEBI" id="CHEBI:57865"/>
        <dbReference type="ChEBI" id="CHEBI:58223"/>
    </reaction>
    <physiologicalReaction direction="left-to-right" evidence="41">
        <dbReference type="Rhea" id="RHEA:64877"/>
    </physiologicalReaction>
</comment>
<evidence type="ECO:0000256" key="10">
    <source>
        <dbReference type="ARBA" id="ARBA00022801"/>
    </source>
</evidence>
<comment type="catalytic activity">
    <reaction evidence="31">
        <text>IDP + H2O = IMP + phosphate + H(+)</text>
        <dbReference type="Rhea" id="RHEA:35207"/>
        <dbReference type="ChEBI" id="CHEBI:15377"/>
        <dbReference type="ChEBI" id="CHEBI:15378"/>
        <dbReference type="ChEBI" id="CHEBI:43474"/>
        <dbReference type="ChEBI" id="CHEBI:58053"/>
        <dbReference type="ChEBI" id="CHEBI:58280"/>
    </reaction>
    <physiologicalReaction direction="left-to-right" evidence="31">
        <dbReference type="Rhea" id="RHEA:35208"/>
    </physiologicalReaction>
</comment>
<organism evidence="48 49">
    <name type="scientific">Notothenia coriiceps</name>
    <name type="common">black rockcod</name>
    <dbReference type="NCBI Taxonomy" id="8208"/>
    <lineage>
        <taxon>Eukaryota</taxon>
        <taxon>Metazoa</taxon>
        <taxon>Chordata</taxon>
        <taxon>Craniata</taxon>
        <taxon>Vertebrata</taxon>
        <taxon>Euteleostomi</taxon>
        <taxon>Actinopterygii</taxon>
        <taxon>Neopterygii</taxon>
        <taxon>Teleostei</taxon>
        <taxon>Neoteleostei</taxon>
        <taxon>Acanthomorphata</taxon>
        <taxon>Eupercaria</taxon>
        <taxon>Perciformes</taxon>
        <taxon>Notothenioidei</taxon>
        <taxon>Nototheniidae</taxon>
        <taxon>Notothenia</taxon>
    </lineage>
</organism>
<comment type="catalytic activity">
    <reaction evidence="33">
        <text>ATP + H2O = ADP + phosphate + H(+)</text>
        <dbReference type="Rhea" id="RHEA:13065"/>
        <dbReference type="ChEBI" id="CHEBI:15377"/>
        <dbReference type="ChEBI" id="CHEBI:15378"/>
        <dbReference type="ChEBI" id="CHEBI:30616"/>
        <dbReference type="ChEBI" id="CHEBI:43474"/>
        <dbReference type="ChEBI" id="CHEBI:456216"/>
    </reaction>
    <physiologicalReaction direction="left-to-right" evidence="33">
        <dbReference type="Rhea" id="RHEA:13066"/>
    </physiologicalReaction>
</comment>
<evidence type="ECO:0000256" key="43">
    <source>
        <dbReference type="PIRSR" id="PIRSR600407-1"/>
    </source>
</evidence>
<dbReference type="PANTHER" id="PTHR11782">
    <property type="entry name" value="ADENOSINE/GUANOSINE DIPHOSPHATASE"/>
    <property type="match status" value="1"/>
</dbReference>
<comment type="similarity">
    <text evidence="5 45">Belongs to the GDA1/CD39 NTPase family.</text>
</comment>
<keyword evidence="10 45" id="KW-0378">Hydrolase</keyword>
<comment type="catalytic activity">
    <reaction evidence="28">
        <text>a ribonucleoside 5'-triphosphate + H2O = a ribonucleoside 5'-diphosphate + phosphate + H(+)</text>
        <dbReference type="Rhea" id="RHEA:23680"/>
        <dbReference type="ChEBI" id="CHEBI:15377"/>
        <dbReference type="ChEBI" id="CHEBI:15378"/>
        <dbReference type="ChEBI" id="CHEBI:43474"/>
        <dbReference type="ChEBI" id="CHEBI:57930"/>
        <dbReference type="ChEBI" id="CHEBI:61557"/>
    </reaction>
    <physiologicalReaction direction="left-to-right" evidence="28">
        <dbReference type="Rhea" id="RHEA:23681"/>
    </physiologicalReaction>
</comment>
<feature type="active site" description="Proton acceptor" evidence="43">
    <location>
        <position position="277"/>
    </location>
</feature>
<comment type="subunit">
    <text evidence="6">Homodimer; disulfide-linked.</text>
</comment>
<gene>
    <name evidence="49" type="primary">entpd1</name>
</gene>
<keyword evidence="8 47" id="KW-0812">Transmembrane</keyword>
<dbReference type="GO" id="GO:0005524">
    <property type="term" value="F:ATP binding"/>
    <property type="evidence" value="ECO:0007669"/>
    <property type="project" value="UniProtKB-KW"/>
</dbReference>
<dbReference type="GO" id="GO:0045134">
    <property type="term" value="F:UDP phosphatase activity"/>
    <property type="evidence" value="ECO:0007669"/>
    <property type="project" value="TreeGrafter"/>
</dbReference>
<dbReference type="GO" id="GO:0004382">
    <property type="term" value="F:GDP phosphatase activity"/>
    <property type="evidence" value="ECO:0007669"/>
    <property type="project" value="TreeGrafter"/>
</dbReference>
<evidence type="ECO:0000256" key="2">
    <source>
        <dbReference type="ARBA" id="ARBA00001946"/>
    </source>
</evidence>
<evidence type="ECO:0000256" key="18">
    <source>
        <dbReference type="ARBA" id="ARBA00039600"/>
    </source>
</evidence>
<dbReference type="GO" id="GO:0009134">
    <property type="term" value="P:nucleoside diphosphate catabolic process"/>
    <property type="evidence" value="ECO:0007669"/>
    <property type="project" value="TreeGrafter"/>
</dbReference>
<evidence type="ECO:0000256" key="11">
    <source>
        <dbReference type="ARBA" id="ARBA00022837"/>
    </source>
</evidence>
<dbReference type="InterPro" id="IPR000407">
    <property type="entry name" value="GDA1_CD39_NTPase"/>
</dbReference>
<feature type="binding site" evidence="44">
    <location>
        <begin position="306"/>
        <end position="310"/>
    </location>
    <ligand>
        <name>ATP</name>
        <dbReference type="ChEBI" id="CHEBI:30616"/>
    </ligand>
</feature>
<evidence type="ECO:0000256" key="39">
    <source>
        <dbReference type="ARBA" id="ARBA00049333"/>
    </source>
</evidence>
<evidence type="ECO:0000256" key="42">
    <source>
        <dbReference type="ARBA" id="ARBA00049526"/>
    </source>
</evidence>
<evidence type="ECO:0000256" key="6">
    <source>
        <dbReference type="ARBA" id="ARBA00011748"/>
    </source>
</evidence>
<evidence type="ECO:0000256" key="5">
    <source>
        <dbReference type="ARBA" id="ARBA00009283"/>
    </source>
</evidence>
<evidence type="ECO:0000256" key="35">
    <source>
        <dbReference type="ARBA" id="ARBA00049104"/>
    </source>
</evidence>
<evidence type="ECO:0000256" key="25">
    <source>
        <dbReference type="ARBA" id="ARBA00047297"/>
    </source>
</evidence>
<comment type="subcellular location">
    <subcellularLocation>
        <location evidence="4">Membrane</location>
        <location evidence="4">Caveola</location>
    </subcellularLocation>
    <subcellularLocation>
        <location evidence="3">Membrane</location>
        <topology evidence="3">Multi-pass membrane protein</topology>
    </subcellularLocation>
</comment>
<dbReference type="GO" id="GO:0004050">
    <property type="term" value="F:apyrase activity"/>
    <property type="evidence" value="ECO:0007669"/>
    <property type="project" value="UniProtKB-EC"/>
</dbReference>
<dbReference type="AlphaFoldDB" id="A0A6I9MTM2"/>
<keyword evidence="16" id="KW-1015">Disulfide bond</keyword>
<dbReference type="GeneID" id="104941388"/>
<reference evidence="49" key="1">
    <citation type="submission" date="2025-08" db="UniProtKB">
        <authorList>
            <consortium name="RefSeq"/>
        </authorList>
    </citation>
    <scope>IDENTIFICATION</scope>
    <source>
        <tissue evidence="49">Muscle</tissue>
    </source>
</reference>
<evidence type="ECO:0000256" key="15">
    <source>
        <dbReference type="ARBA" id="ARBA00023136"/>
    </source>
</evidence>
<keyword evidence="48" id="KW-1185">Reference proteome</keyword>
<evidence type="ECO:0000256" key="30">
    <source>
        <dbReference type="ARBA" id="ARBA00048153"/>
    </source>
</evidence>
<dbReference type="FunFam" id="3.30.420.40:FF:000068">
    <property type="entry name" value="Ectonucleoside triphosphate diphosphohydrolase 1"/>
    <property type="match status" value="1"/>
</dbReference>
<comment type="catalytic activity">
    <reaction evidence="35">
        <text>CTP + H2O = CDP + phosphate + H(+)</text>
        <dbReference type="Rhea" id="RHEA:29387"/>
        <dbReference type="ChEBI" id="CHEBI:15377"/>
        <dbReference type="ChEBI" id="CHEBI:15378"/>
        <dbReference type="ChEBI" id="CHEBI:37563"/>
        <dbReference type="ChEBI" id="CHEBI:43474"/>
        <dbReference type="ChEBI" id="CHEBI:58069"/>
    </reaction>
    <physiologicalReaction direction="left-to-right" evidence="35">
        <dbReference type="Rhea" id="RHEA:29388"/>
    </physiologicalReaction>
</comment>
<proteinExistence type="inferred from homology"/>
<comment type="catalytic activity">
    <reaction evidence="39">
        <text>GTP + 2 H2O = GMP + 2 phosphate + 2 H(+)</text>
        <dbReference type="Rhea" id="RHEA:64904"/>
        <dbReference type="ChEBI" id="CHEBI:15377"/>
        <dbReference type="ChEBI" id="CHEBI:15378"/>
        <dbReference type="ChEBI" id="CHEBI:37565"/>
        <dbReference type="ChEBI" id="CHEBI:43474"/>
        <dbReference type="ChEBI" id="CHEBI:58115"/>
    </reaction>
    <physiologicalReaction direction="left-to-right" evidence="39">
        <dbReference type="Rhea" id="RHEA:64905"/>
    </physiologicalReaction>
</comment>
<evidence type="ECO:0000256" key="40">
    <source>
        <dbReference type="ARBA" id="ARBA00049373"/>
    </source>
</evidence>
<evidence type="ECO:0000256" key="28">
    <source>
        <dbReference type="ARBA" id="ARBA00047940"/>
    </source>
</evidence>
<evidence type="ECO:0000256" key="29">
    <source>
        <dbReference type="ARBA" id="ARBA00048136"/>
    </source>
</evidence>
<dbReference type="EC" id="3.6.1.5" evidence="7"/>
<evidence type="ECO:0000256" key="16">
    <source>
        <dbReference type="ARBA" id="ARBA00023157"/>
    </source>
</evidence>
<feature type="transmembrane region" description="Helical" evidence="47">
    <location>
        <begin position="565"/>
        <end position="586"/>
    </location>
</feature>
<evidence type="ECO:0000256" key="22">
    <source>
        <dbReference type="ARBA" id="ARBA00044280"/>
    </source>
</evidence>
<dbReference type="GO" id="GO:0005901">
    <property type="term" value="C:caveola"/>
    <property type="evidence" value="ECO:0007669"/>
    <property type="project" value="UniProtKB-SubCell"/>
</dbReference>
<feature type="transmembrane region" description="Helical" evidence="47">
    <location>
        <begin position="120"/>
        <end position="141"/>
    </location>
</feature>
<comment type="catalytic activity">
    <reaction evidence="32">
        <text>ATP + 2 H2O = AMP + 2 phosphate + 2 H(+)</text>
        <dbReference type="Rhea" id="RHEA:20988"/>
        <dbReference type="ChEBI" id="CHEBI:15377"/>
        <dbReference type="ChEBI" id="CHEBI:15378"/>
        <dbReference type="ChEBI" id="CHEBI:30616"/>
        <dbReference type="ChEBI" id="CHEBI:43474"/>
        <dbReference type="ChEBI" id="CHEBI:456215"/>
    </reaction>
    <physiologicalReaction direction="left-to-right" evidence="32">
        <dbReference type="Rhea" id="RHEA:20989"/>
    </physiologicalReaction>
</comment>
<evidence type="ECO:0000256" key="34">
    <source>
        <dbReference type="ARBA" id="ARBA00048790"/>
    </source>
</evidence>
<evidence type="ECO:0000256" key="38">
    <source>
        <dbReference type="ARBA" id="ARBA00049315"/>
    </source>
</evidence>
<feature type="region of interest" description="Disordered" evidence="46">
    <location>
        <begin position="1"/>
        <end position="27"/>
    </location>
</feature>
<evidence type="ECO:0000256" key="9">
    <source>
        <dbReference type="ARBA" id="ARBA00022741"/>
    </source>
</evidence>
<evidence type="ECO:0000256" key="1">
    <source>
        <dbReference type="ARBA" id="ARBA00001913"/>
    </source>
</evidence>
<feature type="compositionally biased region" description="Basic residues" evidence="46">
    <location>
        <begin position="9"/>
        <end position="26"/>
    </location>
</feature>
<evidence type="ECO:0000256" key="14">
    <source>
        <dbReference type="ARBA" id="ARBA00022989"/>
    </source>
</evidence>
<comment type="catalytic activity">
    <reaction evidence="36">
        <text>GTP + H2O = GDP + phosphate + H(+)</text>
        <dbReference type="Rhea" id="RHEA:19669"/>
        <dbReference type="ChEBI" id="CHEBI:15377"/>
        <dbReference type="ChEBI" id="CHEBI:15378"/>
        <dbReference type="ChEBI" id="CHEBI:37565"/>
        <dbReference type="ChEBI" id="CHEBI:43474"/>
        <dbReference type="ChEBI" id="CHEBI:58189"/>
    </reaction>
    <physiologicalReaction direction="left-to-right" evidence="36">
        <dbReference type="Rhea" id="RHEA:19670"/>
    </physiologicalReaction>
</comment>
<evidence type="ECO:0000256" key="13">
    <source>
        <dbReference type="ARBA" id="ARBA00022842"/>
    </source>
</evidence>
<comment type="catalytic activity">
    <reaction evidence="34">
        <text>a ribonucleoside 5'-diphosphate + H2O = a ribonucleoside 5'-phosphate + phosphate + H(+)</text>
        <dbReference type="Rhea" id="RHEA:36799"/>
        <dbReference type="ChEBI" id="CHEBI:15377"/>
        <dbReference type="ChEBI" id="CHEBI:15378"/>
        <dbReference type="ChEBI" id="CHEBI:43474"/>
        <dbReference type="ChEBI" id="CHEBI:57930"/>
        <dbReference type="ChEBI" id="CHEBI:58043"/>
    </reaction>
    <physiologicalReaction direction="left-to-right" evidence="34">
        <dbReference type="Rhea" id="RHEA:36800"/>
    </physiologicalReaction>
</comment>
<comment type="catalytic activity">
    <reaction evidence="29">
        <text>CDP + H2O = CMP + phosphate + H(+)</text>
        <dbReference type="Rhea" id="RHEA:64880"/>
        <dbReference type="ChEBI" id="CHEBI:15377"/>
        <dbReference type="ChEBI" id="CHEBI:15378"/>
        <dbReference type="ChEBI" id="CHEBI:43474"/>
        <dbReference type="ChEBI" id="CHEBI:58069"/>
        <dbReference type="ChEBI" id="CHEBI:60377"/>
    </reaction>
    <physiologicalReaction direction="left-to-right" evidence="29">
        <dbReference type="Rhea" id="RHEA:64881"/>
    </physiologicalReaction>
</comment>
<dbReference type="Gene3D" id="3.30.420.150">
    <property type="entry name" value="Exopolyphosphatase. Domain 2"/>
    <property type="match status" value="1"/>
</dbReference>
<evidence type="ECO:0000256" key="24">
    <source>
        <dbReference type="ARBA" id="ARBA00045877"/>
    </source>
</evidence>
<dbReference type="Proteomes" id="UP000504611">
    <property type="component" value="Unplaced"/>
</dbReference>
<evidence type="ECO:0000313" key="48">
    <source>
        <dbReference type="Proteomes" id="UP000504611"/>
    </source>
</evidence>
<keyword evidence="11" id="KW-0106">Calcium</keyword>
<evidence type="ECO:0000256" key="17">
    <source>
        <dbReference type="ARBA" id="ARBA00023180"/>
    </source>
</evidence>
<sequence>MPNSVLKGRSTRKTHTQTQTHKHTHKHDSIITVCPVMTGKPLLSFSHHSATSLGPLSRLLSTSTLFFLSSLPHSLSLSPSFSLSLSLSLSLCFSRSPVSVKFIEVDNREMKEKNPWQTPVTIIITVIGVIAIVALVTVAVLQNKPLPQKYKYGIVLDAGSSHTALYIYEWPAEKDNNTGRVEQKHSCKVKGPGISSYASAPVKAGESLRVCMEEAKQWVPGKRHHQTPLYLGATAGMRLLNMENSSASDKVFQAVEGALQKFPFSYQGARILSGQDEGAFGWVTVNYLDERLKQGLETRGALDLGGASTQISFVSDNYDGSESPSNSVTFRLYGNDYNLYTHSFLCYGKDQALRMTQAHQSQAGLATVLDPCFHPGYTATKNYSVLYDSPCVSDRKPKGAPDTFTHIGIGDFLQCQAAVKSVFNFTSCKYSRCSFNGVFQPLLQGPYGAFSAYYFVMNFLNLTDTSVPLEDVKEKLKRYCATNWDQITQQHPGVKLKYLAEYCFSGTYILTLLTEGYNFTSESYSDIKFIEKIKGSDAGWTLGYMLNLTNMIPAEAPDTPPLPHVGYVSIVSVIAVLLFILFIVSLRPLWPRCSKQPQIV</sequence>
<comment type="function">
    <text evidence="24">Catalyzes the hydrolysis of both di- and triphosphate nucleotides (NDPs and NTPs) and hydrolyze NTPs to nucleotide monophosphates (NMPs) in two distinct successive phosphate-releasing steps, with NDPs as intermediates and participates in the regulation of extracellular levels of nucleotides. By hydrolyzing proinflammatory ATP and platelet-activating ADP to AMP, it blocks platelet aggregation and supports blood flow.</text>
</comment>
<comment type="cofactor">
    <cofactor evidence="1">
        <name>Ca(2+)</name>
        <dbReference type="ChEBI" id="CHEBI:29108"/>
    </cofactor>
</comment>
<evidence type="ECO:0000256" key="47">
    <source>
        <dbReference type="SAM" id="Phobius"/>
    </source>
</evidence>
<comment type="cofactor">
    <cofactor evidence="2">
        <name>Mg(2+)</name>
        <dbReference type="ChEBI" id="CHEBI:18420"/>
    </cofactor>
</comment>
<dbReference type="Gene3D" id="3.30.420.40">
    <property type="match status" value="1"/>
</dbReference>
<dbReference type="PANTHER" id="PTHR11782:SF32">
    <property type="entry name" value="ECTONUCLEOSIDE TRIPHOSPHATE DIPHOSPHOHYDROLASE 1"/>
    <property type="match status" value="1"/>
</dbReference>
<evidence type="ECO:0000256" key="44">
    <source>
        <dbReference type="PIRSR" id="PIRSR600407-2"/>
    </source>
</evidence>
<evidence type="ECO:0000256" key="20">
    <source>
        <dbReference type="ARBA" id="ARBA00042147"/>
    </source>
</evidence>
<evidence type="ECO:0000256" key="46">
    <source>
        <dbReference type="SAM" id="MobiDB-lite"/>
    </source>
</evidence>
<keyword evidence="15 47" id="KW-0472">Membrane</keyword>
<evidence type="ECO:0000256" key="32">
    <source>
        <dbReference type="ARBA" id="ARBA00048517"/>
    </source>
</evidence>
<evidence type="ECO:0000256" key="12">
    <source>
        <dbReference type="ARBA" id="ARBA00022840"/>
    </source>
</evidence>
<dbReference type="OrthoDB" id="6372431at2759"/>
<comment type="catalytic activity">
    <reaction evidence="25">
        <text>a ribonucleoside 5'-triphosphate + 2 H2O = a ribonucleoside 5'-phosphate + 2 phosphate + 2 H(+)</text>
        <dbReference type="Rhea" id="RHEA:36795"/>
        <dbReference type="ChEBI" id="CHEBI:15377"/>
        <dbReference type="ChEBI" id="CHEBI:15378"/>
        <dbReference type="ChEBI" id="CHEBI:43474"/>
        <dbReference type="ChEBI" id="CHEBI:58043"/>
        <dbReference type="ChEBI" id="CHEBI:61557"/>
        <dbReference type="EC" id="3.6.1.5"/>
    </reaction>
    <physiologicalReaction direction="left-to-right" evidence="25">
        <dbReference type="Rhea" id="RHEA:36796"/>
    </physiologicalReaction>
</comment>
<evidence type="ECO:0000256" key="3">
    <source>
        <dbReference type="ARBA" id="ARBA00004141"/>
    </source>
</evidence>
<comment type="catalytic activity">
    <reaction evidence="38">
        <text>UTP + 2 H2O = UMP + 2 phosphate + 2 H(+)</text>
        <dbReference type="Rhea" id="RHEA:64896"/>
        <dbReference type="ChEBI" id="CHEBI:15377"/>
        <dbReference type="ChEBI" id="CHEBI:15378"/>
        <dbReference type="ChEBI" id="CHEBI:43474"/>
        <dbReference type="ChEBI" id="CHEBI:46398"/>
        <dbReference type="ChEBI" id="CHEBI:57865"/>
    </reaction>
    <physiologicalReaction direction="left-to-right" evidence="38">
        <dbReference type="Rhea" id="RHEA:64897"/>
    </physiologicalReaction>
</comment>
<dbReference type="CTD" id="953"/>
<evidence type="ECO:0000256" key="41">
    <source>
        <dbReference type="ARBA" id="ARBA00049502"/>
    </source>
</evidence>
<evidence type="ECO:0000256" key="4">
    <source>
        <dbReference type="ARBA" id="ARBA00004345"/>
    </source>
</evidence>
<keyword evidence="9 44" id="KW-0547">Nucleotide-binding</keyword>
<keyword evidence="12 44" id="KW-0067">ATP-binding</keyword>
<evidence type="ECO:0000256" key="19">
    <source>
        <dbReference type="ARBA" id="ARBA00041335"/>
    </source>
</evidence>
<keyword evidence="13" id="KW-0460">Magnesium</keyword>
<accession>A0A6I9MTM2</accession>
<evidence type="ECO:0000256" key="33">
    <source>
        <dbReference type="ARBA" id="ARBA00048778"/>
    </source>
</evidence>
<evidence type="ECO:0000256" key="8">
    <source>
        <dbReference type="ARBA" id="ARBA00022692"/>
    </source>
</evidence>
<keyword evidence="17" id="KW-0325">Glycoprotein</keyword>
<evidence type="ECO:0000256" key="37">
    <source>
        <dbReference type="ARBA" id="ARBA00049189"/>
    </source>
</evidence>
<evidence type="ECO:0000256" key="45">
    <source>
        <dbReference type="RuleBase" id="RU003833"/>
    </source>
</evidence>
<evidence type="ECO:0000256" key="26">
    <source>
        <dbReference type="ARBA" id="ARBA00047358"/>
    </source>
</evidence>
<evidence type="ECO:0000313" key="49">
    <source>
        <dbReference type="RefSeq" id="XP_010764785.1"/>
    </source>
</evidence>
<comment type="catalytic activity">
    <reaction evidence="37">
        <text>ITP + H2O = IDP + phosphate + H(+)</text>
        <dbReference type="Rhea" id="RHEA:28330"/>
        <dbReference type="ChEBI" id="CHEBI:15377"/>
        <dbReference type="ChEBI" id="CHEBI:15378"/>
        <dbReference type="ChEBI" id="CHEBI:43474"/>
        <dbReference type="ChEBI" id="CHEBI:58280"/>
        <dbReference type="ChEBI" id="CHEBI:61402"/>
    </reaction>
    <physiologicalReaction direction="left-to-right" evidence="37">
        <dbReference type="Rhea" id="RHEA:28331"/>
    </physiologicalReaction>
</comment>
<protein>
    <recommendedName>
        <fullName evidence="18">Ectonucleoside triphosphate diphosphohydrolase 1</fullName>
        <ecNumber evidence="7">3.6.1.5</ecNumber>
    </recommendedName>
    <alternativeName>
        <fullName evidence="23">ATP diphosphohydrolase</fullName>
    </alternativeName>
    <alternativeName>
        <fullName evidence="20">Ecto-ATP diphosphohydrolase 1</fullName>
    </alternativeName>
    <alternativeName>
        <fullName evidence="21">Ecto-apyrase</fullName>
    </alternativeName>
    <alternativeName>
        <fullName evidence="19">Lymphoid cell activation antigen</fullName>
    </alternativeName>
    <alternativeName>
        <fullName evidence="22">Nucleoside triphosphate diphosphohydrolase 1</fullName>
    </alternativeName>
</protein>
<comment type="catalytic activity">
    <reaction evidence="42">
        <text>ADP + H2O = AMP + phosphate + H(+)</text>
        <dbReference type="Rhea" id="RHEA:61436"/>
        <dbReference type="ChEBI" id="CHEBI:15377"/>
        <dbReference type="ChEBI" id="CHEBI:15378"/>
        <dbReference type="ChEBI" id="CHEBI:43474"/>
        <dbReference type="ChEBI" id="CHEBI:456215"/>
        <dbReference type="ChEBI" id="CHEBI:456216"/>
    </reaction>
    <physiologicalReaction direction="left-to-right" evidence="42">
        <dbReference type="Rhea" id="RHEA:61437"/>
    </physiologicalReaction>
</comment>
<evidence type="ECO:0000256" key="31">
    <source>
        <dbReference type="ARBA" id="ARBA00048279"/>
    </source>
</evidence>
<comment type="catalytic activity">
    <reaction evidence="30">
        <text>GDP + H2O = GMP + phosphate + H(+)</text>
        <dbReference type="Rhea" id="RHEA:22156"/>
        <dbReference type="ChEBI" id="CHEBI:15377"/>
        <dbReference type="ChEBI" id="CHEBI:15378"/>
        <dbReference type="ChEBI" id="CHEBI:43474"/>
        <dbReference type="ChEBI" id="CHEBI:58115"/>
        <dbReference type="ChEBI" id="CHEBI:58189"/>
    </reaction>
    <physiologicalReaction direction="left-to-right" evidence="30">
        <dbReference type="Rhea" id="RHEA:22157"/>
    </physiologicalReaction>
</comment>
<evidence type="ECO:0000256" key="27">
    <source>
        <dbReference type="ARBA" id="ARBA00047627"/>
    </source>
</evidence>
<dbReference type="PROSITE" id="PS01238">
    <property type="entry name" value="GDA1_CD39_NTPASE"/>
    <property type="match status" value="1"/>
</dbReference>
<keyword evidence="14 47" id="KW-1133">Transmembrane helix</keyword>
<dbReference type="Pfam" id="PF01150">
    <property type="entry name" value="GDA1_CD39"/>
    <property type="match status" value="1"/>
</dbReference>
<evidence type="ECO:0000256" key="23">
    <source>
        <dbReference type="ARBA" id="ARBA00044314"/>
    </source>
</evidence>
<evidence type="ECO:0000256" key="36">
    <source>
        <dbReference type="ARBA" id="ARBA00049117"/>
    </source>
</evidence>